<organism evidence="2 3">
    <name type="scientific">Rhodovulum visakhapatnamense</name>
    <dbReference type="NCBI Taxonomy" id="364297"/>
    <lineage>
        <taxon>Bacteria</taxon>
        <taxon>Pseudomonadati</taxon>
        <taxon>Pseudomonadota</taxon>
        <taxon>Alphaproteobacteria</taxon>
        <taxon>Rhodobacterales</taxon>
        <taxon>Paracoccaceae</taxon>
        <taxon>Rhodovulum</taxon>
    </lineage>
</organism>
<dbReference type="RefSeq" id="WP_075786968.1">
    <property type="nucleotide sequence ID" value="NZ_JAESIL010000122.1"/>
</dbReference>
<gene>
    <name evidence="2" type="ORF">JMJ92_19050</name>
</gene>
<comment type="caution">
    <text evidence="2">The sequence shown here is derived from an EMBL/GenBank/DDBJ whole genome shotgun (WGS) entry which is preliminary data.</text>
</comment>
<feature type="domain" description="DUF6538" evidence="1">
    <location>
        <begin position="10"/>
        <end position="60"/>
    </location>
</feature>
<accession>A0ABS1RKR8</accession>
<proteinExistence type="predicted"/>
<evidence type="ECO:0000313" key="3">
    <source>
        <dbReference type="Proteomes" id="UP000635853"/>
    </source>
</evidence>
<name>A0ABS1RKR8_9RHOB</name>
<sequence length="104" mass="11340">MSLTLLPKGIFKRGSNYAVRFTGPAELRQALGKREIIRFLGTSDLGAAPSRRRETLDEIKASRFAKCDEPVDEPGSQLVFGTTLREGLQDAAADNLAVHLRIAA</sequence>
<reference evidence="3" key="1">
    <citation type="submission" date="2021-01" db="EMBL/GenBank/DDBJ databases">
        <title>Draft genomes of Rhodovulum sulfidophilum.</title>
        <authorList>
            <person name="Guzman M.S."/>
        </authorList>
    </citation>
    <scope>NUCLEOTIDE SEQUENCE [LARGE SCALE GENOMIC DNA]</scope>
    <source>
        <strain evidence="3">AB19</strain>
    </source>
</reference>
<keyword evidence="3" id="KW-1185">Reference proteome</keyword>
<evidence type="ECO:0000313" key="2">
    <source>
        <dbReference type="EMBL" id="MBL3580228.1"/>
    </source>
</evidence>
<evidence type="ECO:0000259" key="1">
    <source>
        <dbReference type="Pfam" id="PF20172"/>
    </source>
</evidence>
<protein>
    <recommendedName>
        <fullName evidence="1">DUF6538 domain-containing protein</fullName>
    </recommendedName>
</protein>
<dbReference type="Pfam" id="PF20172">
    <property type="entry name" value="DUF6538"/>
    <property type="match status" value="1"/>
</dbReference>
<dbReference type="InterPro" id="IPR046668">
    <property type="entry name" value="DUF6538"/>
</dbReference>
<dbReference type="Proteomes" id="UP000635853">
    <property type="component" value="Unassembled WGS sequence"/>
</dbReference>
<dbReference type="EMBL" id="JAESIL010000122">
    <property type="protein sequence ID" value="MBL3580228.1"/>
    <property type="molecule type" value="Genomic_DNA"/>
</dbReference>